<dbReference type="Proteomes" id="UP000059680">
    <property type="component" value="Chromosome 10"/>
</dbReference>
<dbReference type="AlphaFoldDB" id="A0A0P0XTB4"/>
<dbReference type="EMBL" id="AP014966">
    <property type="protein sequence ID" value="BAT10550.1"/>
    <property type="molecule type" value="Genomic_DNA"/>
</dbReference>
<accession>A0A0P0XTB4</accession>
<evidence type="ECO:0000313" key="3">
    <source>
        <dbReference type="Proteomes" id="UP000059680"/>
    </source>
</evidence>
<evidence type="ECO:0000259" key="1">
    <source>
        <dbReference type="PROSITE" id="PS51792"/>
    </source>
</evidence>
<dbReference type="PROSITE" id="PS51792">
    <property type="entry name" value="YIPPEE"/>
    <property type="match status" value="1"/>
</dbReference>
<feature type="domain" description="Yippee" evidence="1">
    <location>
        <begin position="21"/>
        <end position="79"/>
    </location>
</feature>
<proteinExistence type="predicted"/>
<gene>
    <name evidence="2" type="ordered locus">Os10g0369500</name>
    <name evidence="2" type="ORF">OSNPB_100369500</name>
</gene>
<organism evidence="2 3">
    <name type="scientific">Oryza sativa subsp. japonica</name>
    <name type="common">Rice</name>
    <dbReference type="NCBI Taxonomy" id="39947"/>
    <lineage>
        <taxon>Eukaryota</taxon>
        <taxon>Viridiplantae</taxon>
        <taxon>Streptophyta</taxon>
        <taxon>Embryophyta</taxon>
        <taxon>Tracheophyta</taxon>
        <taxon>Spermatophyta</taxon>
        <taxon>Magnoliopsida</taxon>
        <taxon>Liliopsida</taxon>
        <taxon>Poales</taxon>
        <taxon>Poaceae</taxon>
        <taxon>BOP clade</taxon>
        <taxon>Oryzoideae</taxon>
        <taxon>Oryzeae</taxon>
        <taxon>Oryzinae</taxon>
        <taxon>Oryza</taxon>
        <taxon>Oryza sativa</taxon>
    </lineage>
</organism>
<evidence type="ECO:0000313" key="2">
    <source>
        <dbReference type="EMBL" id="BAT10550.1"/>
    </source>
</evidence>
<name>A0A0P0XTB4_ORYSJ</name>
<keyword evidence="3" id="KW-1185">Reference proteome</keyword>
<reference evidence="3" key="1">
    <citation type="journal article" date="2005" name="Nature">
        <title>The map-based sequence of the rice genome.</title>
        <authorList>
            <consortium name="International rice genome sequencing project (IRGSP)"/>
            <person name="Matsumoto T."/>
            <person name="Wu J."/>
            <person name="Kanamori H."/>
            <person name="Katayose Y."/>
            <person name="Fujisawa M."/>
            <person name="Namiki N."/>
            <person name="Mizuno H."/>
            <person name="Yamamoto K."/>
            <person name="Antonio B.A."/>
            <person name="Baba T."/>
            <person name="Sakata K."/>
            <person name="Nagamura Y."/>
            <person name="Aoki H."/>
            <person name="Arikawa K."/>
            <person name="Arita K."/>
            <person name="Bito T."/>
            <person name="Chiden Y."/>
            <person name="Fujitsuka N."/>
            <person name="Fukunaka R."/>
            <person name="Hamada M."/>
            <person name="Harada C."/>
            <person name="Hayashi A."/>
            <person name="Hijishita S."/>
            <person name="Honda M."/>
            <person name="Hosokawa S."/>
            <person name="Ichikawa Y."/>
            <person name="Idonuma A."/>
            <person name="Iijima M."/>
            <person name="Ikeda M."/>
            <person name="Ikeno M."/>
            <person name="Ito K."/>
            <person name="Ito S."/>
            <person name="Ito T."/>
            <person name="Ito Y."/>
            <person name="Ito Y."/>
            <person name="Iwabuchi A."/>
            <person name="Kamiya K."/>
            <person name="Karasawa W."/>
            <person name="Kurita K."/>
            <person name="Katagiri S."/>
            <person name="Kikuta A."/>
            <person name="Kobayashi H."/>
            <person name="Kobayashi N."/>
            <person name="Machita K."/>
            <person name="Maehara T."/>
            <person name="Masukawa M."/>
            <person name="Mizubayashi T."/>
            <person name="Mukai Y."/>
            <person name="Nagasaki H."/>
            <person name="Nagata Y."/>
            <person name="Naito S."/>
            <person name="Nakashima M."/>
            <person name="Nakama Y."/>
            <person name="Nakamichi Y."/>
            <person name="Nakamura M."/>
            <person name="Meguro A."/>
            <person name="Negishi M."/>
            <person name="Ohta I."/>
            <person name="Ohta T."/>
            <person name="Okamoto M."/>
            <person name="Ono N."/>
            <person name="Saji S."/>
            <person name="Sakaguchi M."/>
            <person name="Sakai K."/>
            <person name="Shibata M."/>
            <person name="Shimokawa T."/>
            <person name="Song J."/>
            <person name="Takazaki Y."/>
            <person name="Terasawa K."/>
            <person name="Tsugane M."/>
            <person name="Tsuji K."/>
            <person name="Ueda S."/>
            <person name="Waki K."/>
            <person name="Yamagata H."/>
            <person name="Yamamoto M."/>
            <person name="Yamamoto S."/>
            <person name="Yamane H."/>
            <person name="Yoshiki S."/>
            <person name="Yoshihara R."/>
            <person name="Yukawa K."/>
            <person name="Zhong H."/>
            <person name="Yano M."/>
            <person name="Yuan Q."/>
            <person name="Ouyang S."/>
            <person name="Liu J."/>
            <person name="Jones K.M."/>
            <person name="Gansberger K."/>
            <person name="Moffat K."/>
            <person name="Hill J."/>
            <person name="Bera J."/>
            <person name="Fadrosh D."/>
            <person name="Jin S."/>
            <person name="Johri S."/>
            <person name="Kim M."/>
            <person name="Overton L."/>
            <person name="Reardon M."/>
            <person name="Tsitrin T."/>
            <person name="Vuong H."/>
            <person name="Weaver B."/>
            <person name="Ciecko A."/>
            <person name="Tallon L."/>
            <person name="Jackson J."/>
            <person name="Pai G."/>
            <person name="Aken S.V."/>
            <person name="Utterback T."/>
            <person name="Reidmuller S."/>
            <person name="Feldblyum T."/>
            <person name="Hsiao J."/>
            <person name="Zismann V."/>
            <person name="Iobst S."/>
            <person name="de Vazeille A.R."/>
            <person name="Buell C.R."/>
            <person name="Ying K."/>
            <person name="Li Y."/>
            <person name="Lu T."/>
            <person name="Huang Y."/>
            <person name="Zhao Q."/>
            <person name="Feng Q."/>
            <person name="Zhang L."/>
            <person name="Zhu J."/>
            <person name="Weng Q."/>
            <person name="Mu J."/>
            <person name="Lu Y."/>
            <person name="Fan D."/>
            <person name="Liu Y."/>
            <person name="Guan J."/>
            <person name="Zhang Y."/>
            <person name="Yu S."/>
            <person name="Liu X."/>
            <person name="Zhang Y."/>
            <person name="Hong G."/>
            <person name="Han B."/>
            <person name="Choisne N."/>
            <person name="Demange N."/>
            <person name="Orjeda G."/>
            <person name="Samain S."/>
            <person name="Cattolico L."/>
            <person name="Pelletier E."/>
            <person name="Couloux A."/>
            <person name="Segurens B."/>
            <person name="Wincker P."/>
            <person name="D'Hont A."/>
            <person name="Scarpelli C."/>
            <person name="Weissenbach J."/>
            <person name="Salanoubat M."/>
            <person name="Quetier F."/>
            <person name="Yu Y."/>
            <person name="Kim H.R."/>
            <person name="Rambo T."/>
            <person name="Currie J."/>
            <person name="Collura K."/>
            <person name="Luo M."/>
            <person name="Yang T."/>
            <person name="Ammiraju J.S.S."/>
            <person name="Engler F."/>
            <person name="Soderlund C."/>
            <person name="Wing R.A."/>
            <person name="Palmer L.E."/>
            <person name="de la Bastide M."/>
            <person name="Spiegel L."/>
            <person name="Nascimento L."/>
            <person name="Zutavern T."/>
            <person name="O'Shaughnessy A."/>
            <person name="Dike S."/>
            <person name="Dedhia N."/>
            <person name="Preston R."/>
            <person name="Balija V."/>
            <person name="McCombie W.R."/>
            <person name="Chow T."/>
            <person name="Chen H."/>
            <person name="Chung M."/>
            <person name="Chen C."/>
            <person name="Shaw J."/>
            <person name="Wu H."/>
            <person name="Hsiao K."/>
            <person name="Chao Y."/>
            <person name="Chu M."/>
            <person name="Cheng C."/>
            <person name="Hour A."/>
            <person name="Lee P."/>
            <person name="Lin S."/>
            <person name="Lin Y."/>
            <person name="Liou J."/>
            <person name="Liu S."/>
            <person name="Hsing Y."/>
            <person name="Raghuvanshi S."/>
            <person name="Mohanty A."/>
            <person name="Bharti A.K."/>
            <person name="Gaur A."/>
            <person name="Gupta V."/>
            <person name="Kumar D."/>
            <person name="Ravi V."/>
            <person name="Vij S."/>
            <person name="Kapur A."/>
            <person name="Khurana P."/>
            <person name="Khurana P."/>
            <person name="Khurana J.P."/>
            <person name="Tyagi A.K."/>
            <person name="Gaikwad K."/>
            <person name="Singh A."/>
            <person name="Dalal V."/>
            <person name="Srivastava S."/>
            <person name="Dixit A."/>
            <person name="Pal A.K."/>
            <person name="Ghazi I.A."/>
            <person name="Yadav M."/>
            <person name="Pandit A."/>
            <person name="Bhargava A."/>
            <person name="Sureshbabu K."/>
            <person name="Batra K."/>
            <person name="Sharma T.R."/>
            <person name="Mohapatra T."/>
            <person name="Singh N.K."/>
            <person name="Messing J."/>
            <person name="Nelson A.B."/>
            <person name="Fuks G."/>
            <person name="Kavchok S."/>
            <person name="Keizer G."/>
            <person name="Linton E."/>
            <person name="Llaca V."/>
            <person name="Song R."/>
            <person name="Tanyolac B."/>
            <person name="Young S."/>
            <person name="Ho-Il K."/>
            <person name="Hahn J.H."/>
            <person name="Sangsakoo G."/>
            <person name="Vanavichit A."/>
            <person name="de Mattos Luiz.A.T."/>
            <person name="Zimmer P.D."/>
            <person name="Malone G."/>
            <person name="Dellagostin O."/>
            <person name="de Oliveira A.C."/>
            <person name="Bevan M."/>
            <person name="Bancroft I."/>
            <person name="Minx P."/>
            <person name="Cordum H."/>
            <person name="Wilson R."/>
            <person name="Cheng Z."/>
            <person name="Jin W."/>
            <person name="Jiang J."/>
            <person name="Leong S.A."/>
            <person name="Iwama H."/>
            <person name="Gojobori T."/>
            <person name="Itoh T."/>
            <person name="Niimura Y."/>
            <person name="Fujii Y."/>
            <person name="Habara T."/>
            <person name="Sakai H."/>
            <person name="Sato Y."/>
            <person name="Wilson G."/>
            <person name="Kumar K."/>
            <person name="McCouch S."/>
            <person name="Juretic N."/>
            <person name="Hoen D."/>
            <person name="Wright S."/>
            <person name="Bruskiewich R."/>
            <person name="Bureau T."/>
            <person name="Miyao A."/>
            <person name="Hirochika H."/>
            <person name="Nishikawa T."/>
            <person name="Kadowaki K."/>
            <person name="Sugiura M."/>
            <person name="Burr B."/>
            <person name="Sasaki T."/>
        </authorList>
    </citation>
    <scope>NUCLEOTIDE SEQUENCE [LARGE SCALE GENOMIC DNA]</scope>
    <source>
        <strain evidence="3">cv. Nipponbare</strain>
    </source>
</reference>
<reference evidence="2 3" key="2">
    <citation type="journal article" date="2013" name="Plant Cell Physiol.">
        <title>Rice Annotation Project Database (RAP-DB): an integrative and interactive database for rice genomics.</title>
        <authorList>
            <person name="Sakai H."/>
            <person name="Lee S.S."/>
            <person name="Tanaka T."/>
            <person name="Numa H."/>
            <person name="Kim J."/>
            <person name="Kawahara Y."/>
            <person name="Wakimoto H."/>
            <person name="Yang C.C."/>
            <person name="Iwamoto M."/>
            <person name="Abe T."/>
            <person name="Yamada Y."/>
            <person name="Muto A."/>
            <person name="Inokuchi H."/>
            <person name="Ikemura T."/>
            <person name="Matsumoto T."/>
            <person name="Sasaki T."/>
            <person name="Itoh T."/>
        </authorList>
    </citation>
    <scope>NUCLEOTIDE SEQUENCE [LARGE SCALE GENOMIC DNA]</scope>
    <source>
        <strain evidence="3">cv. Nipponbare</strain>
    </source>
</reference>
<reference evidence="2 3" key="3">
    <citation type="journal article" date="2013" name="Rice">
        <title>Improvement of the Oryza sativa Nipponbare reference genome using next generation sequence and optical map data.</title>
        <authorList>
            <person name="Kawahara Y."/>
            <person name="de la Bastide M."/>
            <person name="Hamilton J.P."/>
            <person name="Kanamori H."/>
            <person name="McCombie W.R."/>
            <person name="Ouyang S."/>
            <person name="Schwartz D.C."/>
            <person name="Tanaka T."/>
            <person name="Wu J."/>
            <person name="Zhou S."/>
            <person name="Childs K.L."/>
            <person name="Davidson R.M."/>
            <person name="Lin H."/>
            <person name="Quesada-Ocampo L."/>
            <person name="Vaillancourt B."/>
            <person name="Sakai H."/>
            <person name="Lee S.S."/>
            <person name="Kim J."/>
            <person name="Numa H."/>
            <person name="Itoh T."/>
            <person name="Buell C.R."/>
            <person name="Matsumoto T."/>
        </authorList>
    </citation>
    <scope>NUCLEOTIDE SEQUENCE [LARGE SCALE GENOMIC DNA]</scope>
    <source>
        <strain evidence="3">cv. Nipponbare</strain>
    </source>
</reference>
<dbReference type="InterPro" id="IPR034751">
    <property type="entry name" value="Yippee"/>
</dbReference>
<sequence length="79" mass="8616">MGLLFVELLPRHGDGGGPASAVLKCRRCRVDAASADAILSRDFRGRFGRAYLFDHVYASSLSLPLPHCVCLVLARRFLG</sequence>
<protein>
    <submittedName>
        <fullName evidence="2">Os10g0369500 protein</fullName>
    </submittedName>
</protein>
<dbReference type="Gramene" id="Os10t0369500-01">
    <property type="protein sequence ID" value="Os10t0369500-01"/>
    <property type="gene ID" value="Os10g0369500"/>
</dbReference>